<evidence type="ECO:0000313" key="2">
    <source>
        <dbReference type="Proteomes" id="UP000288388"/>
    </source>
</evidence>
<protein>
    <submittedName>
        <fullName evidence="1">Uncharacterized protein</fullName>
    </submittedName>
</protein>
<reference evidence="1 2" key="1">
    <citation type="submission" date="2018-12" db="EMBL/GenBank/DDBJ databases">
        <title>A novel vanA-carrying plasmid in a clinical isolate of Enterococcus avium.</title>
        <authorList>
            <person name="Bernasconi O.J."/>
            <person name="Luzzaro F."/>
            <person name="Endimiani A."/>
        </authorList>
    </citation>
    <scope>NUCLEOTIDE SEQUENCE [LARGE SCALE GENOMIC DNA]</scope>
    <source>
        <strain evidence="1 2">LC0559/18</strain>
    </source>
</reference>
<evidence type="ECO:0000313" key="1">
    <source>
        <dbReference type="EMBL" id="RVU96372.1"/>
    </source>
</evidence>
<sequence>MIHVSRRMLLRKGSRILNSIENINKKMHVTGSLINLKTMQEHFEKINTKDICSEEEKQEITAFLDIIEEEISSIQEKIGFIRQM</sequence>
<dbReference type="Proteomes" id="UP000288388">
    <property type="component" value="Unassembled WGS sequence"/>
</dbReference>
<organism evidence="1 2">
    <name type="scientific">Enterococcus avium</name>
    <name type="common">Streptococcus avium</name>
    <dbReference type="NCBI Taxonomy" id="33945"/>
    <lineage>
        <taxon>Bacteria</taxon>
        <taxon>Bacillati</taxon>
        <taxon>Bacillota</taxon>
        <taxon>Bacilli</taxon>
        <taxon>Lactobacillales</taxon>
        <taxon>Enterococcaceae</taxon>
        <taxon>Enterococcus</taxon>
    </lineage>
</organism>
<dbReference type="AlphaFoldDB" id="A0A437URY4"/>
<gene>
    <name evidence="1" type="ORF">EK398_16860</name>
</gene>
<proteinExistence type="predicted"/>
<comment type="caution">
    <text evidence="1">The sequence shown here is derived from an EMBL/GenBank/DDBJ whole genome shotgun (WGS) entry which is preliminary data.</text>
</comment>
<name>A0A437URY4_ENTAV</name>
<dbReference type="EMBL" id="RYZS01000001">
    <property type="protein sequence ID" value="RVU96372.1"/>
    <property type="molecule type" value="Genomic_DNA"/>
</dbReference>
<accession>A0A437URY4</accession>